<feature type="transmembrane region" description="Helical" evidence="1">
    <location>
        <begin position="160"/>
        <end position="179"/>
    </location>
</feature>
<gene>
    <name evidence="2" type="ORF">JIR001_02180</name>
</gene>
<dbReference type="Pfam" id="PF14089">
    <property type="entry name" value="KbaA"/>
    <property type="match status" value="1"/>
</dbReference>
<dbReference type="InterPro" id="IPR024164">
    <property type="entry name" value="KinB-signalling_activ"/>
</dbReference>
<evidence type="ECO:0000313" key="2">
    <source>
        <dbReference type="EMBL" id="BCU80435.1"/>
    </source>
</evidence>
<protein>
    <submittedName>
        <fullName evidence="2">KinB-signaling pathway activation protein</fullName>
    </submittedName>
</protein>
<dbReference type="AlphaFoldDB" id="A0A8D5UC76"/>
<accession>A0A8D5UC76</accession>
<reference evidence="2" key="1">
    <citation type="journal article" date="2013" name="Int. J. Syst. Evol. Microbiol.">
        <title>Polycladomyces abyssicola gen. nov., sp. nov., a thermophilic filamentous bacterium isolated from hemipelagic sediment.</title>
        <authorList>
            <person name="Tsubouchi T."/>
            <person name="Shimane Y."/>
            <person name="Mori K."/>
            <person name="Usui K."/>
            <person name="Hiraki T."/>
            <person name="Tame A."/>
            <person name="Uematsu K."/>
            <person name="Maruyama T."/>
            <person name="Hatada Y."/>
        </authorList>
    </citation>
    <scope>NUCLEOTIDE SEQUENCE</scope>
    <source>
        <strain evidence="2">JIR-001</strain>
    </source>
</reference>
<reference evidence="2" key="2">
    <citation type="journal article" date="2021" name="Microbiol. Resour. Announc.">
        <title>Complete Genome Sequence of Polycladomyces abyssicola JIR-001T, Isolated from Hemipelagic Sediment in Deep Seawater.</title>
        <authorList>
            <person name="Tsubouchi T."/>
            <person name="Kaneko Y."/>
        </authorList>
    </citation>
    <scope>NUCLEOTIDE SEQUENCE</scope>
    <source>
        <strain evidence="2">JIR-001</strain>
    </source>
</reference>
<dbReference type="KEGG" id="pabs:JIR001_02180"/>
<dbReference type="GO" id="GO:0045881">
    <property type="term" value="P:positive regulation of sporulation resulting in formation of a cellular spore"/>
    <property type="evidence" value="ECO:0007669"/>
    <property type="project" value="InterPro"/>
</dbReference>
<keyword evidence="1" id="KW-0812">Transmembrane</keyword>
<feature type="transmembrane region" description="Helical" evidence="1">
    <location>
        <begin position="6"/>
        <end position="31"/>
    </location>
</feature>
<feature type="transmembrane region" description="Helical" evidence="1">
    <location>
        <begin position="106"/>
        <end position="124"/>
    </location>
</feature>
<feature type="transmembrane region" description="Helical" evidence="1">
    <location>
        <begin position="75"/>
        <end position="94"/>
    </location>
</feature>
<feature type="transmembrane region" description="Helical" evidence="1">
    <location>
        <begin position="43"/>
        <end position="63"/>
    </location>
</feature>
<keyword evidence="3" id="KW-1185">Reference proteome</keyword>
<name>A0A8D5UC76_9BACL</name>
<proteinExistence type="predicted"/>
<dbReference type="EMBL" id="AP024601">
    <property type="protein sequence ID" value="BCU80435.1"/>
    <property type="molecule type" value="Genomic_DNA"/>
</dbReference>
<keyword evidence="1" id="KW-1133">Transmembrane helix</keyword>
<keyword evidence="1" id="KW-0472">Membrane</keyword>
<sequence length="195" mass="21866">MTLRKWFYLFWTTMVWGAVGAVVVGGVLNGIAGPLGLDIKKQLFAGLMFAAVAELGFFAYLMFNWLGNGFFRDPFWFRLIQVLLTVLVLVDLAYLRIVKFGEVGGIWPQLGLPISVLILAWIVAYVKVRLTNRTAFIPTLFFMVVATIMEAGPSLKQAPLVMVFFMVLTLMVCNAWQILQLHRLVAPTSRSGEKT</sequence>
<evidence type="ECO:0000256" key="1">
    <source>
        <dbReference type="SAM" id="Phobius"/>
    </source>
</evidence>
<evidence type="ECO:0000313" key="3">
    <source>
        <dbReference type="Proteomes" id="UP000677436"/>
    </source>
</evidence>
<feature type="transmembrane region" description="Helical" evidence="1">
    <location>
        <begin position="130"/>
        <end position="148"/>
    </location>
</feature>
<dbReference type="Proteomes" id="UP000677436">
    <property type="component" value="Chromosome"/>
</dbReference>
<dbReference type="RefSeq" id="WP_212773816.1">
    <property type="nucleotide sequence ID" value="NZ_AP024601.1"/>
</dbReference>
<organism evidence="2 3">
    <name type="scientific">Polycladomyces abyssicola</name>
    <dbReference type="NCBI Taxonomy" id="1125966"/>
    <lineage>
        <taxon>Bacteria</taxon>
        <taxon>Bacillati</taxon>
        <taxon>Bacillota</taxon>
        <taxon>Bacilli</taxon>
        <taxon>Bacillales</taxon>
        <taxon>Thermoactinomycetaceae</taxon>
        <taxon>Polycladomyces</taxon>
    </lineage>
</organism>
<dbReference type="SMART" id="SM01251">
    <property type="entry name" value="KbaA"/>
    <property type="match status" value="1"/>
</dbReference>